<feature type="signal peptide" evidence="1">
    <location>
        <begin position="1"/>
        <end position="27"/>
    </location>
</feature>
<evidence type="ECO:0000313" key="3">
    <source>
        <dbReference type="Proteomes" id="UP001519294"/>
    </source>
</evidence>
<accession>A0ABS4SA33</accession>
<name>A0ABS4SA33_9BACI</name>
<proteinExistence type="predicted"/>
<keyword evidence="1" id="KW-0732">Signal</keyword>
<sequence>MVKMRNLFLFMSLFFMLALVACSSPEADEVLDYHNSLVDDVQPKLEEIQTLGQEVLSMNSQEDALEKQKNEVIPLLDEVKDYIESKEPEHDITKEYHQLKVDWINALRESVQLEQEAFEGLFDGSLTEEEANEVLAKSEEKTQESLEIDEKAQKKWEDIKEEYKFEDIEEEE</sequence>
<reference evidence="2 3" key="1">
    <citation type="submission" date="2021-03" db="EMBL/GenBank/DDBJ databases">
        <title>Genomic Encyclopedia of Type Strains, Phase IV (KMG-IV): sequencing the most valuable type-strain genomes for metagenomic binning, comparative biology and taxonomic classification.</title>
        <authorList>
            <person name="Goeker M."/>
        </authorList>
    </citation>
    <scope>NUCLEOTIDE SEQUENCE [LARGE SCALE GENOMIC DNA]</scope>
    <source>
        <strain evidence="2 3">DSM 25790</strain>
    </source>
</reference>
<dbReference type="EMBL" id="JAGIKX010000024">
    <property type="protein sequence ID" value="MBP2258372.1"/>
    <property type="molecule type" value="Genomic_DNA"/>
</dbReference>
<gene>
    <name evidence="2" type="ORF">J2Z81_002355</name>
</gene>
<keyword evidence="3" id="KW-1185">Reference proteome</keyword>
<organism evidence="2 3">
    <name type="scientific">Virgibacillus alimentarius</name>
    <dbReference type="NCBI Taxonomy" id="698769"/>
    <lineage>
        <taxon>Bacteria</taxon>
        <taxon>Bacillati</taxon>
        <taxon>Bacillota</taxon>
        <taxon>Bacilli</taxon>
        <taxon>Bacillales</taxon>
        <taxon>Bacillaceae</taxon>
        <taxon>Virgibacillus</taxon>
    </lineage>
</organism>
<feature type="chain" id="PRO_5046425337" description="Lipoprotein" evidence="1">
    <location>
        <begin position="28"/>
        <end position="172"/>
    </location>
</feature>
<evidence type="ECO:0000313" key="2">
    <source>
        <dbReference type="EMBL" id="MBP2258372.1"/>
    </source>
</evidence>
<dbReference type="Proteomes" id="UP001519294">
    <property type="component" value="Unassembled WGS sequence"/>
</dbReference>
<evidence type="ECO:0000256" key="1">
    <source>
        <dbReference type="SAM" id="SignalP"/>
    </source>
</evidence>
<dbReference type="PROSITE" id="PS51257">
    <property type="entry name" value="PROKAR_LIPOPROTEIN"/>
    <property type="match status" value="1"/>
</dbReference>
<protein>
    <recommendedName>
        <fullName evidence="4">Lipoprotein</fullName>
    </recommendedName>
</protein>
<dbReference type="RefSeq" id="WP_029266207.1">
    <property type="nucleotide sequence ID" value="NZ_JAGIKX010000024.1"/>
</dbReference>
<comment type="caution">
    <text evidence="2">The sequence shown here is derived from an EMBL/GenBank/DDBJ whole genome shotgun (WGS) entry which is preliminary data.</text>
</comment>
<evidence type="ECO:0008006" key="4">
    <source>
        <dbReference type="Google" id="ProtNLM"/>
    </source>
</evidence>